<keyword evidence="2" id="KW-1185">Reference proteome</keyword>
<dbReference type="Proteomes" id="UP000253094">
    <property type="component" value="Unassembled WGS sequence"/>
</dbReference>
<organism evidence="1 2">
    <name type="scientific">Sphaerisporangium album</name>
    <dbReference type="NCBI Taxonomy" id="509200"/>
    <lineage>
        <taxon>Bacteria</taxon>
        <taxon>Bacillati</taxon>
        <taxon>Actinomycetota</taxon>
        <taxon>Actinomycetes</taxon>
        <taxon>Streptosporangiales</taxon>
        <taxon>Streptosporangiaceae</taxon>
        <taxon>Sphaerisporangium</taxon>
    </lineage>
</organism>
<protein>
    <submittedName>
        <fullName evidence="1">DNA-binding protein</fullName>
    </submittedName>
</protein>
<sequence>MIPHGRDAVNGQEAAQMLGKSYKTWRNARMADKLGLRPFNPGRRTLLYDRAQVEAACDGRPLPAWPVGTTQHPADLLDEQDAAEYLGVSYATVRHDRATERLGDAWTQIGGVAHIRRGDLDELIAARPGRGVGGGRPRSIQRSE</sequence>
<evidence type="ECO:0000313" key="1">
    <source>
        <dbReference type="EMBL" id="RCG19085.1"/>
    </source>
</evidence>
<dbReference type="RefSeq" id="WP_114033740.1">
    <property type="nucleotide sequence ID" value="NZ_QOIL01000034.1"/>
</dbReference>
<reference evidence="1 2" key="1">
    <citation type="submission" date="2018-06" db="EMBL/GenBank/DDBJ databases">
        <title>Sphaerisporangium craniellae sp. nov., isolated from a marine sponge in the South China Sea.</title>
        <authorList>
            <person name="Li L."/>
        </authorList>
    </citation>
    <scope>NUCLEOTIDE SEQUENCE [LARGE SCALE GENOMIC DNA]</scope>
    <source>
        <strain evidence="1 2">CCTCC AA 208026</strain>
    </source>
</reference>
<comment type="caution">
    <text evidence="1">The sequence shown here is derived from an EMBL/GenBank/DDBJ whole genome shotgun (WGS) entry which is preliminary data.</text>
</comment>
<gene>
    <name evidence="1" type="ORF">DQ384_38045</name>
</gene>
<keyword evidence="1" id="KW-0238">DNA-binding</keyword>
<proteinExistence type="predicted"/>
<accession>A0A367ENB5</accession>
<dbReference type="GO" id="GO:0003677">
    <property type="term" value="F:DNA binding"/>
    <property type="evidence" value="ECO:0007669"/>
    <property type="project" value="UniProtKB-KW"/>
</dbReference>
<name>A0A367ENB5_9ACTN</name>
<dbReference type="EMBL" id="QOIL01000034">
    <property type="protein sequence ID" value="RCG19085.1"/>
    <property type="molecule type" value="Genomic_DNA"/>
</dbReference>
<dbReference type="AlphaFoldDB" id="A0A367ENB5"/>
<evidence type="ECO:0000313" key="2">
    <source>
        <dbReference type="Proteomes" id="UP000253094"/>
    </source>
</evidence>
<dbReference type="OrthoDB" id="3538613at2"/>